<dbReference type="EMBL" id="CM020619">
    <property type="protein sequence ID" value="KAK1865649.1"/>
    <property type="molecule type" value="Genomic_DNA"/>
</dbReference>
<protein>
    <submittedName>
        <fullName evidence="1">Uncharacterized protein</fullName>
    </submittedName>
</protein>
<evidence type="ECO:0000313" key="2">
    <source>
        <dbReference type="Proteomes" id="UP000798662"/>
    </source>
</evidence>
<sequence length="444" mass="45501">MAPAAAAVAAAKVSATATATSTAAAAAAVDDQDDLDVEALVALVAPALEGLVDANDAAGTETAAALAAPPAAHPPRYYRRQRRASGWEALKLAAASVAADADAMDTWCGHSSGSVMGVDSDEWMSTSTVSWSGASDMEADEEEEEDDDDDDLEGSETEADDDAWREMAVHFYTSVHYEVDLPYYIRRLATYLPLGRGVVLTASVLMRRAGEAHSSLVVSGWSVVHLLLTALVIAFKVVDDAGGPGWEVACGTAGGGGGRPRRPAVVAAAGAAYGAPSRPPLGVLGGVARVGCVAASALAASEAVLLRVLGWRVTVSADELAAEERRLHALGAQSRDAWGGLPQRGQPHPAACDGQPARRSGSPATCRCSALWKGGPPAHAYVCVARAATVVAGWPGGWVTGWLVGKGLGWAGLAVARGRGREGEPRAVCAPTCAAYHQPPCRVG</sequence>
<name>A0ACC3C699_PYRYE</name>
<keyword evidence="2" id="KW-1185">Reference proteome</keyword>
<gene>
    <name evidence="1" type="ORF">I4F81_008178</name>
</gene>
<evidence type="ECO:0000313" key="1">
    <source>
        <dbReference type="EMBL" id="KAK1865649.1"/>
    </source>
</evidence>
<proteinExistence type="predicted"/>
<dbReference type="Proteomes" id="UP000798662">
    <property type="component" value="Chromosome 2"/>
</dbReference>
<organism evidence="1 2">
    <name type="scientific">Pyropia yezoensis</name>
    <name type="common">Susabi-nori</name>
    <name type="synonym">Porphyra yezoensis</name>
    <dbReference type="NCBI Taxonomy" id="2788"/>
    <lineage>
        <taxon>Eukaryota</taxon>
        <taxon>Rhodophyta</taxon>
        <taxon>Bangiophyceae</taxon>
        <taxon>Bangiales</taxon>
        <taxon>Bangiaceae</taxon>
        <taxon>Pyropia</taxon>
    </lineage>
</organism>
<accession>A0ACC3C699</accession>
<comment type="caution">
    <text evidence="1">The sequence shown here is derived from an EMBL/GenBank/DDBJ whole genome shotgun (WGS) entry which is preliminary data.</text>
</comment>
<reference evidence="1" key="1">
    <citation type="submission" date="2019-11" db="EMBL/GenBank/DDBJ databases">
        <title>Nori genome reveals adaptations in red seaweeds to the harsh intertidal environment.</title>
        <authorList>
            <person name="Wang D."/>
            <person name="Mao Y."/>
        </authorList>
    </citation>
    <scope>NUCLEOTIDE SEQUENCE</scope>
    <source>
        <tissue evidence="1">Gametophyte</tissue>
    </source>
</reference>